<sequence length="134" mass="15336">MMVTVDKVFVVLHQAELGLNRSTHDQAGHINQGIDGAFQERKHLLALKIDKQTTFDKVRRATDWNLSWRNGQSKDYSHAVQVILFSLVQRGTQDTKLVSSQQQYLTYRDKAQLSLNAIQIMTKLQGTTEQCDTF</sequence>
<evidence type="ECO:0000313" key="2">
    <source>
        <dbReference type="Proteomes" id="UP001283361"/>
    </source>
</evidence>
<protein>
    <submittedName>
        <fullName evidence="1">Uncharacterized protein</fullName>
    </submittedName>
</protein>
<dbReference type="EMBL" id="JAWDGP010005297">
    <property type="protein sequence ID" value="KAK3758151.1"/>
    <property type="molecule type" value="Genomic_DNA"/>
</dbReference>
<dbReference type="AlphaFoldDB" id="A0AAE0YWV7"/>
<proteinExistence type="predicted"/>
<organism evidence="1 2">
    <name type="scientific">Elysia crispata</name>
    <name type="common">lettuce slug</name>
    <dbReference type="NCBI Taxonomy" id="231223"/>
    <lineage>
        <taxon>Eukaryota</taxon>
        <taxon>Metazoa</taxon>
        <taxon>Spiralia</taxon>
        <taxon>Lophotrochozoa</taxon>
        <taxon>Mollusca</taxon>
        <taxon>Gastropoda</taxon>
        <taxon>Heterobranchia</taxon>
        <taxon>Euthyneura</taxon>
        <taxon>Panpulmonata</taxon>
        <taxon>Sacoglossa</taxon>
        <taxon>Placobranchoidea</taxon>
        <taxon>Plakobranchidae</taxon>
        <taxon>Elysia</taxon>
    </lineage>
</organism>
<evidence type="ECO:0000313" key="1">
    <source>
        <dbReference type="EMBL" id="KAK3758151.1"/>
    </source>
</evidence>
<keyword evidence="2" id="KW-1185">Reference proteome</keyword>
<name>A0AAE0YWV7_9GAST</name>
<accession>A0AAE0YWV7</accession>
<gene>
    <name evidence="1" type="ORF">RRG08_060808</name>
</gene>
<comment type="caution">
    <text evidence="1">The sequence shown here is derived from an EMBL/GenBank/DDBJ whole genome shotgun (WGS) entry which is preliminary data.</text>
</comment>
<reference evidence="1" key="1">
    <citation type="journal article" date="2023" name="G3 (Bethesda)">
        <title>A reference genome for the long-term kleptoplast-retaining sea slug Elysia crispata morphotype clarki.</title>
        <authorList>
            <person name="Eastman K.E."/>
            <person name="Pendleton A.L."/>
            <person name="Shaikh M.A."/>
            <person name="Suttiyut T."/>
            <person name="Ogas R."/>
            <person name="Tomko P."/>
            <person name="Gavelis G."/>
            <person name="Widhalm J.R."/>
            <person name="Wisecaver J.H."/>
        </authorList>
    </citation>
    <scope>NUCLEOTIDE SEQUENCE</scope>
    <source>
        <strain evidence="1">ECLA1</strain>
    </source>
</reference>
<dbReference type="Proteomes" id="UP001283361">
    <property type="component" value="Unassembled WGS sequence"/>
</dbReference>